<organism evidence="2 3">
    <name type="scientific">Nakamurella endophytica</name>
    <dbReference type="NCBI Taxonomy" id="1748367"/>
    <lineage>
        <taxon>Bacteria</taxon>
        <taxon>Bacillati</taxon>
        <taxon>Actinomycetota</taxon>
        <taxon>Actinomycetes</taxon>
        <taxon>Nakamurellales</taxon>
        <taxon>Nakamurellaceae</taxon>
        <taxon>Nakamurella</taxon>
    </lineage>
</organism>
<dbReference type="EMBL" id="BMNA01000001">
    <property type="protein sequence ID" value="GGL89318.1"/>
    <property type="molecule type" value="Genomic_DNA"/>
</dbReference>
<dbReference type="Proteomes" id="UP000655208">
    <property type="component" value="Unassembled WGS sequence"/>
</dbReference>
<proteinExistence type="predicted"/>
<protein>
    <submittedName>
        <fullName evidence="2">Uncharacterized protein</fullName>
    </submittedName>
</protein>
<dbReference type="AlphaFoldDB" id="A0A917SNP7"/>
<accession>A0A917SNP7</accession>
<evidence type="ECO:0000313" key="2">
    <source>
        <dbReference type="EMBL" id="GGL89318.1"/>
    </source>
</evidence>
<gene>
    <name evidence="2" type="ORF">GCM10011594_06120</name>
</gene>
<comment type="caution">
    <text evidence="2">The sequence shown here is derived from an EMBL/GenBank/DDBJ whole genome shotgun (WGS) entry which is preliminary data.</text>
</comment>
<name>A0A917SNP7_9ACTN</name>
<evidence type="ECO:0000256" key="1">
    <source>
        <dbReference type="SAM" id="MobiDB-lite"/>
    </source>
</evidence>
<feature type="region of interest" description="Disordered" evidence="1">
    <location>
        <begin position="1"/>
        <end position="21"/>
    </location>
</feature>
<evidence type="ECO:0000313" key="3">
    <source>
        <dbReference type="Proteomes" id="UP000655208"/>
    </source>
</evidence>
<sequence length="264" mass="29056">MIPTGRRGAVPDDGAGGIRDRRIPVGAWSEGMADSGEQGLGAIAKKWLRAKRVEWTTGVQRTREYAEHESWLAEREMERELGHQAGRALVPAYRDWEDRRDADEVRRRQAEQEAVRALPRATVRLSVSGKRYDGSWWGYLPVRLDREPDLLTVEVVVPADDRPLVGGHPLLGATLLVPGYTGDGGYDVDAAARHADAAGEPFDPFSWTVTLEAEDVLLAWVPDVGPARIDLSGDVLRWTARMTGESGEHDVDLQLSNLPPVPAA</sequence>
<reference evidence="2" key="2">
    <citation type="submission" date="2020-09" db="EMBL/GenBank/DDBJ databases">
        <authorList>
            <person name="Sun Q."/>
            <person name="Zhou Y."/>
        </authorList>
    </citation>
    <scope>NUCLEOTIDE SEQUENCE</scope>
    <source>
        <strain evidence="2">CGMCC 4.7308</strain>
    </source>
</reference>
<keyword evidence="3" id="KW-1185">Reference proteome</keyword>
<reference evidence="2" key="1">
    <citation type="journal article" date="2014" name="Int. J. Syst. Evol. Microbiol.">
        <title>Complete genome sequence of Corynebacterium casei LMG S-19264T (=DSM 44701T), isolated from a smear-ripened cheese.</title>
        <authorList>
            <consortium name="US DOE Joint Genome Institute (JGI-PGF)"/>
            <person name="Walter F."/>
            <person name="Albersmeier A."/>
            <person name="Kalinowski J."/>
            <person name="Ruckert C."/>
        </authorList>
    </citation>
    <scope>NUCLEOTIDE SEQUENCE</scope>
    <source>
        <strain evidence="2">CGMCC 4.7308</strain>
    </source>
</reference>